<feature type="region of interest" description="Disordered" evidence="1">
    <location>
        <begin position="1"/>
        <end position="22"/>
    </location>
</feature>
<evidence type="ECO:0000313" key="3">
    <source>
        <dbReference type="Proteomes" id="UP000260351"/>
    </source>
</evidence>
<reference evidence="2 3" key="1">
    <citation type="submission" date="2018-08" db="EMBL/GenBank/DDBJ databases">
        <title>Wenzhouxiangella salilacus sp. nov., a novel bacterium isolated from a saline lake in Xinjiang Province, China.</title>
        <authorList>
            <person name="Han S."/>
        </authorList>
    </citation>
    <scope>NUCLEOTIDE SEQUENCE [LARGE SCALE GENOMIC DNA]</scope>
    <source>
        <strain evidence="2 3">XDB06</strain>
    </source>
</reference>
<dbReference type="RefSeq" id="WP_116651183.1">
    <property type="nucleotide sequence ID" value="NZ_QUZK01000041.1"/>
</dbReference>
<evidence type="ECO:0000256" key="1">
    <source>
        <dbReference type="SAM" id="MobiDB-lite"/>
    </source>
</evidence>
<proteinExistence type="predicted"/>
<protein>
    <submittedName>
        <fullName evidence="2">Uncharacterized protein</fullName>
    </submittedName>
</protein>
<dbReference type="AlphaFoldDB" id="A0A3E1K7L8"/>
<accession>A0A3E1K7L8</accession>
<comment type="caution">
    <text evidence="2">The sequence shown here is derived from an EMBL/GenBank/DDBJ whole genome shotgun (WGS) entry which is preliminary data.</text>
</comment>
<keyword evidence="3" id="KW-1185">Reference proteome</keyword>
<organism evidence="2 3">
    <name type="scientific">Wenzhouxiangella sediminis</name>
    <dbReference type="NCBI Taxonomy" id="1792836"/>
    <lineage>
        <taxon>Bacteria</taxon>
        <taxon>Pseudomonadati</taxon>
        <taxon>Pseudomonadota</taxon>
        <taxon>Gammaproteobacteria</taxon>
        <taxon>Chromatiales</taxon>
        <taxon>Wenzhouxiangellaceae</taxon>
        <taxon>Wenzhouxiangella</taxon>
    </lineage>
</organism>
<dbReference type="Proteomes" id="UP000260351">
    <property type="component" value="Unassembled WGS sequence"/>
</dbReference>
<name>A0A3E1K7L8_9GAMM</name>
<dbReference type="OrthoDB" id="5801859at2"/>
<evidence type="ECO:0000313" key="2">
    <source>
        <dbReference type="EMBL" id="RFF29949.1"/>
    </source>
</evidence>
<gene>
    <name evidence="2" type="ORF">DZC52_10985</name>
</gene>
<sequence>MLGLDSHNPIRLDKPANRRSGSRPAAALGALATLLLLFSAAVAAAKPPHQIRAYLLEESDQAVSAVNSVEPFHADAIDDLLTAGVWKVSYASERSEGESLIFMAVHDGEVLRLHRFDQPRSRDALVRLLPDDFRVRSGGDAKRIVSAALALHFGFPFSEPEMTADEMRIEQRGNEYFFVDGERFGDATGYRIASDEDGRVTEFEYSWELPVEPPQD</sequence>
<dbReference type="EMBL" id="QUZK01000041">
    <property type="protein sequence ID" value="RFF29949.1"/>
    <property type="molecule type" value="Genomic_DNA"/>
</dbReference>